<proteinExistence type="predicted"/>
<dbReference type="EMBL" id="WHLY01000002">
    <property type="protein sequence ID" value="MPR32416.1"/>
    <property type="molecule type" value="Genomic_DNA"/>
</dbReference>
<protein>
    <recommendedName>
        <fullName evidence="3">Lipoprotein</fullName>
    </recommendedName>
</protein>
<evidence type="ECO:0000313" key="2">
    <source>
        <dbReference type="Proteomes" id="UP000479293"/>
    </source>
</evidence>
<name>A0A7C9BA63_9BACT</name>
<accession>A0A7C9BA63</accession>
<organism evidence="1 2">
    <name type="scientific">Salmonirosea aquatica</name>
    <dbReference type="NCBI Taxonomy" id="2654236"/>
    <lineage>
        <taxon>Bacteria</taxon>
        <taxon>Pseudomonadati</taxon>
        <taxon>Bacteroidota</taxon>
        <taxon>Cytophagia</taxon>
        <taxon>Cytophagales</taxon>
        <taxon>Spirosomataceae</taxon>
        <taxon>Salmonirosea</taxon>
    </lineage>
</organism>
<gene>
    <name evidence="1" type="ORF">GBK04_03405</name>
</gene>
<comment type="caution">
    <text evidence="1">The sequence shown here is derived from an EMBL/GenBank/DDBJ whole genome shotgun (WGS) entry which is preliminary data.</text>
</comment>
<dbReference type="Proteomes" id="UP000479293">
    <property type="component" value="Unassembled WGS sequence"/>
</dbReference>
<dbReference type="PROSITE" id="PS51257">
    <property type="entry name" value="PROKAR_LIPOPROTEIN"/>
    <property type="match status" value="1"/>
</dbReference>
<keyword evidence="2" id="KW-1185">Reference proteome</keyword>
<sequence length="181" mass="21044">MKHFVMLPLLLVISCQEKDAGKQKLTNNLEAVWAEYEPASVLMDADIDPFVAVEAMSIDEVKVLLGHMYQADQQYRDSLYNGNPDRKDYYWKKIYGNDQANKKLLNKILDKYGWPCIAKFGEAGSEAAWYVAWHQRDSERSMATYLKYMEEADRRHDMKHEQYLLVKNQLANLRSVGNANN</sequence>
<dbReference type="RefSeq" id="WP_152756850.1">
    <property type="nucleotide sequence ID" value="NZ_WHLY01000002.1"/>
</dbReference>
<evidence type="ECO:0008006" key="3">
    <source>
        <dbReference type="Google" id="ProtNLM"/>
    </source>
</evidence>
<evidence type="ECO:0000313" key="1">
    <source>
        <dbReference type="EMBL" id="MPR32416.1"/>
    </source>
</evidence>
<dbReference type="AlphaFoldDB" id="A0A7C9BA63"/>
<reference evidence="1 2" key="1">
    <citation type="submission" date="2019-10" db="EMBL/GenBank/DDBJ databases">
        <title>Draft Genome Sequence of Cytophagaceae sp. SJW1-29.</title>
        <authorList>
            <person name="Choi A."/>
        </authorList>
    </citation>
    <scope>NUCLEOTIDE SEQUENCE [LARGE SCALE GENOMIC DNA]</scope>
    <source>
        <strain evidence="1 2">SJW1-29</strain>
    </source>
</reference>